<protein>
    <recommendedName>
        <fullName evidence="3">SWIM-type domain-containing protein</fullName>
    </recommendedName>
</protein>
<proteinExistence type="predicted"/>
<dbReference type="PROSITE" id="PS50966">
    <property type="entry name" value="ZF_SWIM"/>
    <property type="match status" value="1"/>
</dbReference>
<evidence type="ECO:0000313" key="5">
    <source>
        <dbReference type="Proteomes" id="UP001633002"/>
    </source>
</evidence>
<dbReference type="PANTHER" id="PTHR31973">
    <property type="entry name" value="POLYPROTEIN, PUTATIVE-RELATED"/>
    <property type="match status" value="1"/>
</dbReference>
<accession>A0ABD3H681</accession>
<keyword evidence="2" id="KW-1133">Transmembrane helix</keyword>
<dbReference type="Proteomes" id="UP001633002">
    <property type="component" value="Unassembled WGS sequence"/>
</dbReference>
<evidence type="ECO:0000256" key="2">
    <source>
        <dbReference type="SAM" id="Phobius"/>
    </source>
</evidence>
<dbReference type="EMBL" id="JBJQOH010000004">
    <property type="protein sequence ID" value="KAL3687015.1"/>
    <property type="molecule type" value="Genomic_DNA"/>
</dbReference>
<reference evidence="4 5" key="1">
    <citation type="submission" date="2024-09" db="EMBL/GenBank/DDBJ databases">
        <title>Chromosome-scale assembly of Riccia sorocarpa.</title>
        <authorList>
            <person name="Paukszto L."/>
        </authorList>
    </citation>
    <scope>NUCLEOTIDE SEQUENCE [LARGE SCALE GENOMIC DNA]</scope>
    <source>
        <strain evidence="4">LP-2024</strain>
        <tissue evidence="4">Aerial parts of the thallus</tissue>
    </source>
</reference>
<keyword evidence="1" id="KW-0862">Zinc</keyword>
<feature type="transmembrane region" description="Helical" evidence="2">
    <location>
        <begin position="351"/>
        <end position="377"/>
    </location>
</feature>
<keyword evidence="2" id="KW-0472">Membrane</keyword>
<comment type="caution">
    <text evidence="4">The sequence shown here is derived from an EMBL/GenBank/DDBJ whole genome shotgun (WGS) entry which is preliminary data.</text>
</comment>
<dbReference type="PANTHER" id="PTHR31973:SF195">
    <property type="entry name" value="MUDR FAMILY TRANSPOSASE"/>
    <property type="match status" value="1"/>
</dbReference>
<feature type="domain" description="SWIM-type" evidence="3">
    <location>
        <begin position="173"/>
        <end position="225"/>
    </location>
</feature>
<organism evidence="4 5">
    <name type="scientific">Riccia sorocarpa</name>
    <dbReference type="NCBI Taxonomy" id="122646"/>
    <lineage>
        <taxon>Eukaryota</taxon>
        <taxon>Viridiplantae</taxon>
        <taxon>Streptophyta</taxon>
        <taxon>Embryophyta</taxon>
        <taxon>Marchantiophyta</taxon>
        <taxon>Marchantiopsida</taxon>
        <taxon>Marchantiidae</taxon>
        <taxon>Marchantiales</taxon>
        <taxon>Ricciaceae</taxon>
        <taxon>Riccia</taxon>
    </lineage>
</organism>
<dbReference type="AlphaFoldDB" id="A0ABD3H681"/>
<dbReference type="GO" id="GO:0008270">
    <property type="term" value="F:zinc ion binding"/>
    <property type="evidence" value="ECO:0007669"/>
    <property type="project" value="UniProtKB-KW"/>
</dbReference>
<keyword evidence="5" id="KW-1185">Reference proteome</keyword>
<evidence type="ECO:0000256" key="1">
    <source>
        <dbReference type="PROSITE-ProRule" id="PRU00325"/>
    </source>
</evidence>
<keyword evidence="2" id="KW-0812">Transmembrane</keyword>
<name>A0ABD3H681_9MARC</name>
<evidence type="ECO:0000259" key="3">
    <source>
        <dbReference type="PROSITE" id="PS50966"/>
    </source>
</evidence>
<keyword evidence="1" id="KW-0863">Zinc-finger</keyword>
<keyword evidence="1" id="KW-0479">Metal-binding</keyword>
<dbReference type="Pfam" id="PF04434">
    <property type="entry name" value="SWIM"/>
    <property type="match status" value="1"/>
</dbReference>
<sequence>MAAWRSKEIIMDHIQGSESSSFQVIPAFCDALKSLDRGAYAEWETYPGTRKSTEKTRKTGHGFYDWFKEVLQRISATNKECGDYIASIAPNTYAAYAVPQPRFGHTTSNLVEVGNSCILPLRSYAPFKLCFQMYIYLMELKAKRQRQASAMESRFTPFATDLLQKNEEAAGAYRVRMAFANQALVQSNRQDFIVTTFPDVSCSCLGFKDMLLPCIHILAVERESRRNSDRLVGRVWTVDALCAAHTLTLSPILAQELKQDLHCMAPPAAVKKGRRRVRRILGPGECSQNALRNSHQSSREESSLISVPVNDTSTNLEGLLQEPPSKKARLCSLCRGSGHDRRNCHSKQASWVTFWLFAPLVLPISLLSLCFSSVVIVSML</sequence>
<evidence type="ECO:0000313" key="4">
    <source>
        <dbReference type="EMBL" id="KAL3687015.1"/>
    </source>
</evidence>
<dbReference type="InterPro" id="IPR007527">
    <property type="entry name" value="Znf_SWIM"/>
</dbReference>
<gene>
    <name evidence="4" type="ORF">R1sor_013324</name>
</gene>